<evidence type="ECO:0000256" key="2">
    <source>
        <dbReference type="ARBA" id="ARBA00022737"/>
    </source>
</evidence>
<keyword evidence="4" id="KW-1185">Reference proteome</keyword>
<keyword evidence="2" id="KW-0677">Repeat</keyword>
<reference evidence="3 4" key="1">
    <citation type="submission" date="2023-02" db="EMBL/GenBank/DDBJ databases">
        <title>Encephalitozoon hellem ATCC 50451 complete genome.</title>
        <authorList>
            <person name="Mascarenhas dos Santos A.C."/>
            <person name="Julian A.T."/>
            <person name="Pombert J.-F."/>
        </authorList>
    </citation>
    <scope>NUCLEOTIDE SEQUENCE [LARGE SCALE GENOMIC DNA]</scope>
    <source>
        <strain evidence="3 4">ATCC 50451</strain>
    </source>
</reference>
<dbReference type="PANTHER" id="PTHR45617">
    <property type="entry name" value="LEUCINE RICH REPEAT FAMILY PROTEIN"/>
    <property type="match status" value="1"/>
</dbReference>
<evidence type="ECO:0000256" key="1">
    <source>
        <dbReference type="ARBA" id="ARBA00022614"/>
    </source>
</evidence>
<proteinExistence type="predicted"/>
<evidence type="ECO:0000313" key="3">
    <source>
        <dbReference type="EMBL" id="WEL38036.1"/>
    </source>
</evidence>
<name>A0ABY8CIM0_ENCHE</name>
<dbReference type="SUPFAM" id="SSF55073">
    <property type="entry name" value="Nucleotide cyclase"/>
    <property type="match status" value="1"/>
</dbReference>
<organism evidence="3 4">
    <name type="scientific">Encephalitozoon hellem</name>
    <name type="common">Microsporidian parasite</name>
    <dbReference type="NCBI Taxonomy" id="27973"/>
    <lineage>
        <taxon>Eukaryota</taxon>
        <taxon>Fungi</taxon>
        <taxon>Fungi incertae sedis</taxon>
        <taxon>Microsporidia</taxon>
        <taxon>Unikaryonidae</taxon>
        <taxon>Encephalitozoon</taxon>
    </lineage>
</organism>
<evidence type="ECO:0000313" key="4">
    <source>
        <dbReference type="Proteomes" id="UP001217963"/>
    </source>
</evidence>
<protein>
    <submittedName>
        <fullName evidence="3">Uncharacterized protein</fullName>
    </submittedName>
</protein>
<dbReference type="InterPro" id="IPR032675">
    <property type="entry name" value="LRR_dom_sf"/>
</dbReference>
<dbReference type="SUPFAM" id="SSF52047">
    <property type="entry name" value="RNI-like"/>
    <property type="match status" value="1"/>
</dbReference>
<accession>A0ABY8CIM0</accession>
<dbReference type="InterPro" id="IPR001611">
    <property type="entry name" value="Leu-rich_rpt"/>
</dbReference>
<gene>
    <name evidence="3" type="ORF">PFJ87_02g00740</name>
</gene>
<dbReference type="InterPro" id="IPR029787">
    <property type="entry name" value="Nucleotide_cyclase"/>
</dbReference>
<dbReference type="Gene3D" id="3.80.10.10">
    <property type="entry name" value="Ribonuclease Inhibitor"/>
    <property type="match status" value="2"/>
</dbReference>
<dbReference type="Proteomes" id="UP001217963">
    <property type="component" value="Chromosome II"/>
</dbReference>
<dbReference type="Gene3D" id="3.30.70.1230">
    <property type="entry name" value="Nucleotide cyclase"/>
    <property type="match status" value="1"/>
</dbReference>
<sequence length="781" mass="89415">MEISLEVQRIETLKRITSTRIRYLPSTETVWLDDFALTIPIYGSGGERYEYTGSVFSKTADILAKFERKMNLGLVCEEGMEMLKNGDKPILRCLYKDGNDIKICGLRRLMIIDPRDFAVSTSFTKVILRDQSRLNMLRKLSLVNCKIKKVPDLSTMRLKYLDLSHNSISGVLCIRGYFNTVNLSHNKISRVIRMKALNFNVSHNRVTRFFEDFRYQRLNLSHNPLEFCRAEARVLDLSRTMVKMLESKITKKLTIDGTKGVSLGKFESLVFLSINDCGMRCLSFDAKRLRVLKARNNFIEEVPFFPSLEYLDISGNLVHTLPNKGVKFLDASKNQIIAFDLSEWGGLEHLDLSYNPLVNLEASNRHGLKYLNLKGTSIRKGAERKKPRRHVHQCRGEGRVVERFVIDPKEVEGRLFLISVHDPKIDIFEMLKAIQSEVDETCNPHTYLWRFCYLLRKMLFSRSIRPEYALCMTTSKHVILNGRGVGFIFSNFAEIKIFDDPEVVEIYDNVGNWHFIPVFCDFQGNVARLDILDTIENRLDSVLDFIGHRCALSATTAISSTSGLCKDLCVGVRLISRTSLPCKLSYEDAIKSISKKKSNESSIHGSENYNFVLKSSTRRFYGTLLLNPNPIFAFCRILPRDRSHGYVIGNVANIMKMISIIFSGTRIEFFSRIWIVAFHDRVEACLWGLKVKEMLRFLEIDVGIGITCGTFYTRIAGSHVRFYGPVLSKASRVANLGVGVFCCHCVWTKHSGIMYINQGQRFLRGFKEPHLIYTPHISGEI</sequence>
<dbReference type="EMBL" id="CP119063">
    <property type="protein sequence ID" value="WEL38036.1"/>
    <property type="molecule type" value="Genomic_DNA"/>
</dbReference>
<dbReference type="Pfam" id="PF00560">
    <property type="entry name" value="LRR_1"/>
    <property type="match status" value="1"/>
</dbReference>
<keyword evidence="1" id="KW-0433">Leucine-rich repeat</keyword>